<dbReference type="PANTHER" id="PTHR31005">
    <property type="entry name" value="DUF4139 DOMAIN-CONTAINING PROTEIN"/>
    <property type="match status" value="1"/>
</dbReference>
<feature type="domain" description="DUF4140" evidence="4">
    <location>
        <begin position="22"/>
        <end position="107"/>
    </location>
</feature>
<dbReference type="EMBL" id="ML179322">
    <property type="protein sequence ID" value="THU90877.1"/>
    <property type="molecule type" value="Genomic_DNA"/>
</dbReference>
<evidence type="ECO:0000313" key="5">
    <source>
        <dbReference type="EMBL" id="THU90877.1"/>
    </source>
</evidence>
<evidence type="ECO:0008006" key="7">
    <source>
        <dbReference type="Google" id="ProtNLM"/>
    </source>
</evidence>
<accession>A0A4S8LNL1</accession>
<sequence>MDEKQTHTIDVVSVSQSKILNVSLYTGRAEITRSYNITVQEGLNTLNILGLPNVMENESLRVEGRGTALIHDVSVSEVPPEPRKKTSPVLEDLRSKKSLVEKALVRCGVNTRTLKLYMENLSFNTTETTGLQDIINQHNEMGGKIDKEELELEKQLKTIEDIETEKRDLAGNALADTNPLMKKKVSISLFSEKEALIEVVLTYAVGAATWDPIYDVRANTQGEEKPVTVVYKATITQATGESWNKVPLTLETAFPTYDVSVPELQPWSLEVNEPHMHMHVPTTIIRPPSPVRRSRSRSPVQLHRYSRSPDRARHARRRRYSSSSESRQSRSRARLVSPPPLLNQVVSVTSKGNVNATFRVPGLITIPGDGQAHNVVVAELKFDAALSWVSVPKIDQKVHLHAKIRNDSEYTFITGPASIYVDGSFIAKTNLPAVSPWETFDCALGPDPSIRITYHPLSKRASQSGVIPFTQKTSSTRYSQRITILNTKTKPVQLLKIRDIIPVSEDEQIVVKLISPALTIPNRPSKSPSSQGKPTLSFPTKETSRTSFSASSLKSALSSTATKIGGARGDNSNASMKEKSEALKEIANLPGTVAVSKAVLAQWADADEPHFEEASMGKNGMINWLCSLQPGETVNCMMEWDVAFPAGLDVVGL</sequence>
<evidence type="ECO:0000256" key="1">
    <source>
        <dbReference type="SAM" id="Coils"/>
    </source>
</evidence>
<dbReference type="InterPro" id="IPR025554">
    <property type="entry name" value="DUF4140"/>
</dbReference>
<feature type="region of interest" description="Disordered" evidence="2">
    <location>
        <begin position="281"/>
        <end position="336"/>
    </location>
</feature>
<reference evidence="5 6" key="1">
    <citation type="journal article" date="2019" name="Nat. Ecol. Evol.">
        <title>Megaphylogeny resolves global patterns of mushroom evolution.</title>
        <authorList>
            <person name="Varga T."/>
            <person name="Krizsan K."/>
            <person name="Foldi C."/>
            <person name="Dima B."/>
            <person name="Sanchez-Garcia M."/>
            <person name="Sanchez-Ramirez S."/>
            <person name="Szollosi G.J."/>
            <person name="Szarkandi J.G."/>
            <person name="Papp V."/>
            <person name="Albert L."/>
            <person name="Andreopoulos W."/>
            <person name="Angelini C."/>
            <person name="Antonin V."/>
            <person name="Barry K.W."/>
            <person name="Bougher N.L."/>
            <person name="Buchanan P."/>
            <person name="Buyck B."/>
            <person name="Bense V."/>
            <person name="Catcheside P."/>
            <person name="Chovatia M."/>
            <person name="Cooper J."/>
            <person name="Damon W."/>
            <person name="Desjardin D."/>
            <person name="Finy P."/>
            <person name="Geml J."/>
            <person name="Haridas S."/>
            <person name="Hughes K."/>
            <person name="Justo A."/>
            <person name="Karasinski D."/>
            <person name="Kautmanova I."/>
            <person name="Kiss B."/>
            <person name="Kocsube S."/>
            <person name="Kotiranta H."/>
            <person name="LaButti K.M."/>
            <person name="Lechner B.E."/>
            <person name="Liimatainen K."/>
            <person name="Lipzen A."/>
            <person name="Lukacs Z."/>
            <person name="Mihaltcheva S."/>
            <person name="Morgado L.N."/>
            <person name="Niskanen T."/>
            <person name="Noordeloos M.E."/>
            <person name="Ohm R.A."/>
            <person name="Ortiz-Santana B."/>
            <person name="Ovrebo C."/>
            <person name="Racz N."/>
            <person name="Riley R."/>
            <person name="Savchenko A."/>
            <person name="Shiryaev A."/>
            <person name="Soop K."/>
            <person name="Spirin V."/>
            <person name="Szebenyi C."/>
            <person name="Tomsovsky M."/>
            <person name="Tulloss R.E."/>
            <person name="Uehling J."/>
            <person name="Grigoriev I.V."/>
            <person name="Vagvolgyi C."/>
            <person name="Papp T."/>
            <person name="Martin F.M."/>
            <person name="Miettinen O."/>
            <person name="Hibbett D.S."/>
            <person name="Nagy L.G."/>
        </authorList>
    </citation>
    <scope>NUCLEOTIDE SEQUENCE [LARGE SCALE GENOMIC DNA]</scope>
    <source>
        <strain evidence="5 6">CBS 962.96</strain>
    </source>
</reference>
<feature type="domain" description="DUF4139" evidence="3">
    <location>
        <begin position="201"/>
        <end position="520"/>
    </location>
</feature>
<evidence type="ECO:0000313" key="6">
    <source>
        <dbReference type="Proteomes" id="UP000297245"/>
    </source>
</evidence>
<gene>
    <name evidence="5" type="ORF">K435DRAFT_968434</name>
</gene>
<feature type="compositionally biased region" description="Polar residues" evidence="2">
    <location>
        <begin position="522"/>
        <end position="541"/>
    </location>
</feature>
<dbReference type="AlphaFoldDB" id="A0A4S8LNL1"/>
<keyword evidence="6" id="KW-1185">Reference proteome</keyword>
<dbReference type="Pfam" id="PF13600">
    <property type="entry name" value="DUF4140"/>
    <property type="match status" value="1"/>
</dbReference>
<evidence type="ECO:0000259" key="4">
    <source>
        <dbReference type="Pfam" id="PF13600"/>
    </source>
</evidence>
<protein>
    <recommendedName>
        <fullName evidence="7">Mucoidy inhibitor A</fullName>
    </recommendedName>
</protein>
<proteinExistence type="predicted"/>
<dbReference type="InterPro" id="IPR011935">
    <property type="entry name" value="CHP02231"/>
</dbReference>
<dbReference type="InterPro" id="IPR037291">
    <property type="entry name" value="DUF4139"/>
</dbReference>
<evidence type="ECO:0000256" key="2">
    <source>
        <dbReference type="SAM" id="MobiDB-lite"/>
    </source>
</evidence>
<dbReference type="OrthoDB" id="10068793at2759"/>
<dbReference type="PANTHER" id="PTHR31005:SF8">
    <property type="entry name" value="DUF4139 DOMAIN-CONTAINING PROTEIN"/>
    <property type="match status" value="1"/>
</dbReference>
<feature type="region of interest" description="Disordered" evidence="2">
    <location>
        <begin position="520"/>
        <end position="551"/>
    </location>
</feature>
<dbReference type="NCBIfam" id="TIGR02231">
    <property type="entry name" value="mucoidy inhibitor MuiA family protein"/>
    <property type="match status" value="1"/>
</dbReference>
<keyword evidence="1" id="KW-0175">Coiled coil</keyword>
<organism evidence="5 6">
    <name type="scientific">Dendrothele bispora (strain CBS 962.96)</name>
    <dbReference type="NCBI Taxonomy" id="1314807"/>
    <lineage>
        <taxon>Eukaryota</taxon>
        <taxon>Fungi</taxon>
        <taxon>Dikarya</taxon>
        <taxon>Basidiomycota</taxon>
        <taxon>Agaricomycotina</taxon>
        <taxon>Agaricomycetes</taxon>
        <taxon>Agaricomycetidae</taxon>
        <taxon>Agaricales</taxon>
        <taxon>Agaricales incertae sedis</taxon>
        <taxon>Dendrothele</taxon>
    </lineage>
</organism>
<name>A0A4S8LNL1_DENBC</name>
<dbReference type="Proteomes" id="UP000297245">
    <property type="component" value="Unassembled WGS sequence"/>
</dbReference>
<dbReference type="Pfam" id="PF13598">
    <property type="entry name" value="DUF4139"/>
    <property type="match status" value="1"/>
</dbReference>
<feature type="coiled-coil region" evidence="1">
    <location>
        <begin position="145"/>
        <end position="172"/>
    </location>
</feature>
<evidence type="ECO:0000259" key="3">
    <source>
        <dbReference type="Pfam" id="PF13598"/>
    </source>
</evidence>